<evidence type="ECO:0000256" key="1">
    <source>
        <dbReference type="ARBA" id="ARBA00006484"/>
    </source>
</evidence>
<reference evidence="4 5" key="1">
    <citation type="submission" date="2018-09" db="EMBL/GenBank/DDBJ databases">
        <title>Sphingomonas peninsula sp. nov., isolated from fildes peninsula, Antarctic soil.</title>
        <authorList>
            <person name="Yingchao G."/>
        </authorList>
    </citation>
    <scope>NUCLEOTIDE SEQUENCE [LARGE SCALE GENOMIC DNA]</scope>
    <source>
        <strain evidence="4 5">YZ-8</strain>
    </source>
</reference>
<name>A0A494TMM3_SPHPE</name>
<dbReference type="KEGG" id="spha:D3Y57_15320"/>
<dbReference type="PRINTS" id="PR00081">
    <property type="entry name" value="GDHRDH"/>
</dbReference>
<dbReference type="RefSeq" id="WP_121153967.1">
    <property type="nucleotide sequence ID" value="NZ_CP032829.1"/>
</dbReference>
<dbReference type="InterPro" id="IPR002347">
    <property type="entry name" value="SDR_fam"/>
</dbReference>
<dbReference type="OrthoDB" id="9810935at2"/>
<protein>
    <submittedName>
        <fullName evidence="4">SDR family NAD(P)-dependent oxidoreductase</fullName>
    </submittedName>
</protein>
<dbReference type="GO" id="GO:0032787">
    <property type="term" value="P:monocarboxylic acid metabolic process"/>
    <property type="evidence" value="ECO:0007669"/>
    <property type="project" value="UniProtKB-ARBA"/>
</dbReference>
<organism evidence="4 5">
    <name type="scientific">Sphingomonas paeninsulae</name>
    <dbReference type="NCBI Taxonomy" id="2319844"/>
    <lineage>
        <taxon>Bacteria</taxon>
        <taxon>Pseudomonadati</taxon>
        <taxon>Pseudomonadota</taxon>
        <taxon>Alphaproteobacteria</taxon>
        <taxon>Sphingomonadales</taxon>
        <taxon>Sphingomonadaceae</taxon>
        <taxon>Sphingomonas</taxon>
    </lineage>
</organism>
<dbReference type="InterPro" id="IPR036291">
    <property type="entry name" value="NAD(P)-bd_dom_sf"/>
</dbReference>
<gene>
    <name evidence="4" type="ORF">D3Y57_15320</name>
</gene>
<dbReference type="AlphaFoldDB" id="A0A494TMM3"/>
<dbReference type="InterPro" id="IPR050259">
    <property type="entry name" value="SDR"/>
</dbReference>
<accession>A0A494TMM3</accession>
<feature type="domain" description="Ketoreductase" evidence="3">
    <location>
        <begin position="15"/>
        <end position="219"/>
    </location>
</feature>
<evidence type="ECO:0000313" key="5">
    <source>
        <dbReference type="Proteomes" id="UP000276254"/>
    </source>
</evidence>
<evidence type="ECO:0000313" key="4">
    <source>
        <dbReference type="EMBL" id="AYJ87056.1"/>
    </source>
</evidence>
<proteinExistence type="inferred from homology"/>
<evidence type="ECO:0000256" key="2">
    <source>
        <dbReference type="RuleBase" id="RU000363"/>
    </source>
</evidence>
<dbReference type="Pfam" id="PF00106">
    <property type="entry name" value="adh_short"/>
    <property type="match status" value="1"/>
</dbReference>
<dbReference type="SMART" id="SM00822">
    <property type="entry name" value="PKS_KR"/>
    <property type="match status" value="1"/>
</dbReference>
<dbReference type="EMBL" id="CP032829">
    <property type="protein sequence ID" value="AYJ87056.1"/>
    <property type="molecule type" value="Genomic_DNA"/>
</dbReference>
<dbReference type="InterPro" id="IPR020904">
    <property type="entry name" value="Sc_DH/Rdtase_CS"/>
</dbReference>
<dbReference type="InterPro" id="IPR057326">
    <property type="entry name" value="KR_dom"/>
</dbReference>
<dbReference type="SUPFAM" id="SSF51735">
    <property type="entry name" value="NAD(P)-binding Rossmann-fold domains"/>
    <property type="match status" value="1"/>
</dbReference>
<dbReference type="PRINTS" id="PR00080">
    <property type="entry name" value="SDRFAMILY"/>
</dbReference>
<dbReference type="Proteomes" id="UP000276254">
    <property type="component" value="Chromosome"/>
</dbReference>
<dbReference type="Gene3D" id="3.40.50.720">
    <property type="entry name" value="NAD(P)-binding Rossmann-like Domain"/>
    <property type="match status" value="1"/>
</dbReference>
<evidence type="ECO:0000259" key="3">
    <source>
        <dbReference type="SMART" id="SM00822"/>
    </source>
</evidence>
<keyword evidence="5" id="KW-1185">Reference proteome</keyword>
<dbReference type="PANTHER" id="PTHR42879:SF2">
    <property type="entry name" value="3-OXOACYL-[ACYL-CARRIER-PROTEIN] REDUCTASE FABG"/>
    <property type="match status" value="1"/>
</dbReference>
<comment type="similarity">
    <text evidence="1 2">Belongs to the short-chain dehydrogenases/reductases (SDR) family.</text>
</comment>
<dbReference type="PROSITE" id="PS00061">
    <property type="entry name" value="ADH_SHORT"/>
    <property type="match status" value="1"/>
</dbReference>
<sequence length="304" mass="31423">MSDGAATPSPRLDGKVALVTGASRGIGRAIAQRLAAAGATVVVTARSQGSPAPQQRFGKTEHVAGTLDETVALIVKAGGTAISLPADLEDANALAMLVPRAIEIAGRLDILVNNAGFADYARVEDMPADTFGRTVLHYIQVPFALAQASVPAMRASGAGWIVNIGSVTALSPIRPYPDYARAGGDTVYAATKAALNRFSQGLAAELLDANIAVNVVAPSTAIRTPGASALIPEDYPTEDVAYLAETVLAMCHLPASERTGQIAYSMHWPATHALAVKTLDGRETMPAAIPPAWSHPAIDTAVTQ</sequence>
<dbReference type="PANTHER" id="PTHR42879">
    <property type="entry name" value="3-OXOACYL-(ACYL-CARRIER-PROTEIN) REDUCTASE"/>
    <property type="match status" value="1"/>
</dbReference>